<organism evidence="8 9">
    <name type="scientific">Frankliniella fusca</name>
    <dbReference type="NCBI Taxonomy" id="407009"/>
    <lineage>
        <taxon>Eukaryota</taxon>
        <taxon>Metazoa</taxon>
        <taxon>Ecdysozoa</taxon>
        <taxon>Arthropoda</taxon>
        <taxon>Hexapoda</taxon>
        <taxon>Insecta</taxon>
        <taxon>Pterygota</taxon>
        <taxon>Neoptera</taxon>
        <taxon>Paraneoptera</taxon>
        <taxon>Thysanoptera</taxon>
        <taxon>Terebrantia</taxon>
        <taxon>Thripoidea</taxon>
        <taxon>Thripidae</taxon>
        <taxon>Frankliniella</taxon>
    </lineage>
</organism>
<dbReference type="AlphaFoldDB" id="A0AAE1HWJ7"/>
<dbReference type="Proteomes" id="UP001219518">
    <property type="component" value="Unassembled WGS sequence"/>
</dbReference>
<evidence type="ECO:0000256" key="2">
    <source>
        <dbReference type="ARBA" id="ARBA00022692"/>
    </source>
</evidence>
<dbReference type="SUPFAM" id="SSF69318">
    <property type="entry name" value="Integrin alpha N-terminal domain"/>
    <property type="match status" value="1"/>
</dbReference>
<dbReference type="Pfam" id="PF23727">
    <property type="entry name" value="Beta-prop_FAM234A_B"/>
    <property type="match status" value="1"/>
</dbReference>
<evidence type="ECO:0000256" key="6">
    <source>
        <dbReference type="SAM" id="Phobius"/>
    </source>
</evidence>
<feature type="region of interest" description="Disordered" evidence="5">
    <location>
        <begin position="624"/>
        <end position="656"/>
    </location>
</feature>
<feature type="region of interest" description="Disordered" evidence="5">
    <location>
        <begin position="1"/>
        <end position="25"/>
    </location>
</feature>
<dbReference type="Gene3D" id="2.130.10.10">
    <property type="entry name" value="YVTN repeat-like/Quinoprotein amine dehydrogenase"/>
    <property type="match status" value="1"/>
</dbReference>
<evidence type="ECO:0000256" key="5">
    <source>
        <dbReference type="SAM" id="MobiDB-lite"/>
    </source>
</evidence>
<dbReference type="InterPro" id="IPR045232">
    <property type="entry name" value="FAM234"/>
</dbReference>
<accession>A0AAE1HWJ7</accession>
<feature type="compositionally biased region" description="Polar residues" evidence="5">
    <location>
        <begin position="713"/>
        <end position="723"/>
    </location>
</feature>
<gene>
    <name evidence="8" type="ORF">KUF71_016976</name>
</gene>
<evidence type="ECO:0000259" key="7">
    <source>
        <dbReference type="Pfam" id="PF23727"/>
    </source>
</evidence>
<proteinExistence type="predicted"/>
<dbReference type="PANTHER" id="PTHR21419">
    <property type="match status" value="1"/>
</dbReference>
<dbReference type="InterPro" id="IPR015943">
    <property type="entry name" value="WD40/YVTN_repeat-like_dom_sf"/>
</dbReference>
<keyword evidence="9" id="KW-1185">Reference proteome</keyword>
<protein>
    <submittedName>
        <fullName evidence="8">Protein FAM234B</fullName>
    </submittedName>
</protein>
<feature type="compositionally biased region" description="Polar residues" evidence="5">
    <location>
        <begin position="731"/>
        <end position="750"/>
    </location>
</feature>
<feature type="transmembrane region" description="Helical" evidence="6">
    <location>
        <begin position="75"/>
        <end position="103"/>
    </location>
</feature>
<feature type="compositionally biased region" description="Acidic residues" evidence="5">
    <location>
        <begin position="14"/>
        <end position="25"/>
    </location>
</feature>
<sequence>MTKFNTKPAIRDSFDEEEGSDDVDDEVFIRDGRNGYKMDEESGLKKPLMPLRRRLKQTNFAPSSIQESRNKCKMFLAPCCYGFAALSILLGLIALSVIIINYFPLPLSKLLLWFGKNRNVPERKLIPCTELVTSDVWVQTFPKLTSETAVRLSDVNHDGVLDIILGYGTGTDGRNVPDFVCTLYFGRDPPCLGGLVALNGKTGEVVWQHWTRRPVFSVDCSADLTKDGVNDCLVGGKGGLLHVVNGHDGSLLWHLEDQLERQQTEAVLDVYAAQYIPDVDNDGFLDVISAHTVSDLSGNIVKGHLIVISGKVGVMLRMVEMPGSSESYYAPQLLVRPDGEKIILIGTGGTASHSWGGLHAVSLGQLAGTDKVPFRTLLTSDSRGVMSPPVLIDINHDGTEDIVVSLFNSTVVAVDGKTFKTIWNFTFPDSQTFSPPTPGYFNDDDTPDFLVKYQNGPDYPVYYYSQMNILDGKTGLPLLDNSVIDSVGSQMGGLSLSVEGLGNDWFLYWLSNCEGYEGSQNPFSFAKGSDIVAQSQADVCRLRFNSTMTAALLAVNKHVDTPGYSIYSSKKRESVEYNNSKRISYEAEQYLASHPDFNSRFGAQEDGMGLTNTAGIQVNAVQNSNRQPLPPNSIALKQTPPDFNRNEKEGGIGSLGDTDYSLLKVSHLRKQSKDYNSDADSQDWRLDESAKSYGSLYESQPPEGFDQDYESPFISNNRGSSSPHLAGLFNSYPSRQEGGQSPSNYKNIFNEQRRSGTRRLVPNQIKAIKKDQQANMRFKRQGTEKLAENNFTPDKNNNSLHVPNIQKGIYPSTSTGTFVPPLRGVGMDLVLVSYWIPPSEGVQILTEKDIECTKQGVERAANDETDKYANMDQESVELAITAECLYQRLSTDTSLSNDGRLEPHPGFMSMASSVRSSTHKTLNIRLGQLTVYRLNIQCKCHKADSEYESCAKVLPFNKQRWPSYMGHGGRGYFHQN</sequence>
<dbReference type="PANTHER" id="PTHR21419:SF30">
    <property type="entry name" value="IG-LIKE DOMAIN-CONTAINING PROTEIN"/>
    <property type="match status" value="1"/>
</dbReference>
<dbReference type="InterPro" id="IPR055409">
    <property type="entry name" value="Beta-prop_FAM234A_B"/>
</dbReference>
<evidence type="ECO:0000313" key="9">
    <source>
        <dbReference type="Proteomes" id="UP001219518"/>
    </source>
</evidence>
<reference evidence="8" key="1">
    <citation type="submission" date="2021-07" db="EMBL/GenBank/DDBJ databases">
        <authorList>
            <person name="Catto M.A."/>
            <person name="Jacobson A."/>
            <person name="Kennedy G."/>
            <person name="Labadie P."/>
            <person name="Hunt B.G."/>
            <person name="Srinivasan R."/>
        </authorList>
    </citation>
    <scope>NUCLEOTIDE SEQUENCE</scope>
    <source>
        <strain evidence="8">PL_HMW_Pooled</strain>
        <tissue evidence="8">Head</tissue>
    </source>
</reference>
<dbReference type="InterPro" id="IPR028994">
    <property type="entry name" value="Integrin_alpha_N"/>
</dbReference>
<evidence type="ECO:0000256" key="3">
    <source>
        <dbReference type="ARBA" id="ARBA00022989"/>
    </source>
</evidence>
<feature type="domain" description="FAM234A/B beta-propeller" evidence="7">
    <location>
        <begin position="137"/>
        <end position="476"/>
    </location>
</feature>
<evidence type="ECO:0000256" key="1">
    <source>
        <dbReference type="ARBA" id="ARBA00004167"/>
    </source>
</evidence>
<feature type="region of interest" description="Disordered" evidence="5">
    <location>
        <begin position="694"/>
        <end position="753"/>
    </location>
</feature>
<keyword evidence="2 6" id="KW-0812">Transmembrane</keyword>
<name>A0AAE1HWJ7_9NEOP</name>
<dbReference type="EMBL" id="JAHWGI010001354">
    <property type="protein sequence ID" value="KAK3928753.1"/>
    <property type="molecule type" value="Genomic_DNA"/>
</dbReference>
<dbReference type="GO" id="GO:0016020">
    <property type="term" value="C:membrane"/>
    <property type="evidence" value="ECO:0007669"/>
    <property type="project" value="UniProtKB-SubCell"/>
</dbReference>
<comment type="subcellular location">
    <subcellularLocation>
        <location evidence="1">Membrane</location>
        <topology evidence="1">Single-pass membrane protein</topology>
    </subcellularLocation>
</comment>
<evidence type="ECO:0000256" key="4">
    <source>
        <dbReference type="ARBA" id="ARBA00023136"/>
    </source>
</evidence>
<comment type="caution">
    <text evidence="8">The sequence shown here is derived from an EMBL/GenBank/DDBJ whole genome shotgun (WGS) entry which is preliminary data.</text>
</comment>
<evidence type="ECO:0000313" key="8">
    <source>
        <dbReference type="EMBL" id="KAK3928753.1"/>
    </source>
</evidence>
<reference evidence="8" key="2">
    <citation type="journal article" date="2023" name="BMC Genomics">
        <title>Pest status, molecular evolution, and epigenetic factors derived from the genome assembly of Frankliniella fusca, a thysanopteran phytovirus vector.</title>
        <authorList>
            <person name="Catto M.A."/>
            <person name="Labadie P.E."/>
            <person name="Jacobson A.L."/>
            <person name="Kennedy G.G."/>
            <person name="Srinivasan R."/>
            <person name="Hunt B.G."/>
        </authorList>
    </citation>
    <scope>NUCLEOTIDE SEQUENCE</scope>
    <source>
        <strain evidence="8">PL_HMW_Pooled</strain>
    </source>
</reference>
<keyword evidence="3 6" id="KW-1133">Transmembrane helix</keyword>
<keyword evidence="4 6" id="KW-0472">Membrane</keyword>